<dbReference type="RefSeq" id="WP_309793026.1">
    <property type="nucleotide sequence ID" value="NZ_JAVDPW010000002.1"/>
</dbReference>
<feature type="transmembrane region" description="Helical" evidence="6">
    <location>
        <begin position="99"/>
        <end position="122"/>
    </location>
</feature>
<comment type="caution">
    <text evidence="7">The sequence shown here is derived from an EMBL/GenBank/DDBJ whole genome shotgun (WGS) entry which is preliminary data.</text>
</comment>
<dbReference type="Proteomes" id="UP001262410">
    <property type="component" value="Unassembled WGS sequence"/>
</dbReference>
<dbReference type="PANTHER" id="PTHR33529">
    <property type="entry name" value="SLR0882 PROTEIN-RELATED"/>
    <property type="match status" value="1"/>
</dbReference>
<feature type="transmembrane region" description="Helical" evidence="6">
    <location>
        <begin position="60"/>
        <end position="78"/>
    </location>
</feature>
<evidence type="ECO:0000313" key="7">
    <source>
        <dbReference type="EMBL" id="MDR6288934.1"/>
    </source>
</evidence>
<name>A0ABU1JN09_9PROT</name>
<feature type="transmembrane region" description="Helical" evidence="6">
    <location>
        <begin position="312"/>
        <end position="333"/>
    </location>
</feature>
<keyword evidence="4 6" id="KW-1133">Transmembrane helix</keyword>
<keyword evidence="8" id="KW-1185">Reference proteome</keyword>
<keyword evidence="2" id="KW-1003">Cell membrane</keyword>
<comment type="subcellular location">
    <subcellularLocation>
        <location evidence="1">Cell membrane</location>
        <topology evidence="1">Multi-pass membrane protein</topology>
    </subcellularLocation>
</comment>
<dbReference type="InterPro" id="IPR030922">
    <property type="entry name" value="LptF"/>
</dbReference>
<protein>
    <submittedName>
        <fullName evidence="7">Lipopolysaccharide export system permease protein</fullName>
    </submittedName>
</protein>
<dbReference type="InterPro" id="IPR005495">
    <property type="entry name" value="LptG/LptF_permease"/>
</dbReference>
<proteinExistence type="predicted"/>
<organism evidence="7 8">
    <name type="scientific">Inquilinus ginsengisoli</name>
    <dbReference type="NCBI Taxonomy" id="363840"/>
    <lineage>
        <taxon>Bacteria</taxon>
        <taxon>Pseudomonadati</taxon>
        <taxon>Pseudomonadota</taxon>
        <taxon>Alphaproteobacteria</taxon>
        <taxon>Rhodospirillales</taxon>
        <taxon>Rhodospirillaceae</taxon>
        <taxon>Inquilinus</taxon>
    </lineage>
</organism>
<sequence>MSLLSRYVFRQIAVATVLATVILVFAIMLTTSMRLIQLIVDGGVGVGTFLHLVILSMPEFLIAVLPIGVVAACLIIYNRMLADGELLVMRGAGIGQMRLALPGLAMAVIITGFSYSMTLYFWPVANREFRDLSAIAQSDVSAALLQTGEFNAIGDSMTVFVRDRNPVTGDLSDILVHNTDNQDQPVTIIAKRGYIEDSDDGPRMVAIDGVIQQLNRKTGRVEPVAFDSYTVPLSSAGAEDLARNYRQPSERFLPDLLYPDPNSPRDQKNYGRLVMEGHKRLTDPLLPFAYVVFCLGVLLSGDYNRRGLARRILIAALGVVAVQATTMSVAGMARDSLALLPLMYALPVLTTVVGFAILLLSRRRHVPAEAPRASGMAPA</sequence>
<dbReference type="Pfam" id="PF03739">
    <property type="entry name" value="LptF_LptG"/>
    <property type="match status" value="1"/>
</dbReference>
<keyword evidence="5 6" id="KW-0472">Membrane</keyword>
<feature type="transmembrane region" description="Helical" evidence="6">
    <location>
        <begin position="339"/>
        <end position="360"/>
    </location>
</feature>
<reference evidence="7 8" key="1">
    <citation type="submission" date="2023-07" db="EMBL/GenBank/DDBJ databases">
        <title>Sorghum-associated microbial communities from plants grown in Nebraska, USA.</title>
        <authorList>
            <person name="Schachtman D."/>
        </authorList>
    </citation>
    <scope>NUCLEOTIDE SEQUENCE [LARGE SCALE GENOMIC DNA]</scope>
    <source>
        <strain evidence="7 8">584</strain>
    </source>
</reference>
<evidence type="ECO:0000256" key="2">
    <source>
        <dbReference type="ARBA" id="ARBA00022475"/>
    </source>
</evidence>
<evidence type="ECO:0000256" key="3">
    <source>
        <dbReference type="ARBA" id="ARBA00022692"/>
    </source>
</evidence>
<dbReference type="PANTHER" id="PTHR33529:SF6">
    <property type="entry name" value="YJGP_YJGQ FAMILY PERMEASE"/>
    <property type="match status" value="1"/>
</dbReference>
<feature type="transmembrane region" description="Helical" evidence="6">
    <location>
        <begin position="36"/>
        <end position="54"/>
    </location>
</feature>
<dbReference type="NCBIfam" id="TIGR04407">
    <property type="entry name" value="LptF_YjgP"/>
    <property type="match status" value="1"/>
</dbReference>
<evidence type="ECO:0000256" key="1">
    <source>
        <dbReference type="ARBA" id="ARBA00004651"/>
    </source>
</evidence>
<feature type="transmembrane region" description="Helical" evidence="6">
    <location>
        <begin position="12"/>
        <end position="29"/>
    </location>
</feature>
<evidence type="ECO:0000313" key="8">
    <source>
        <dbReference type="Proteomes" id="UP001262410"/>
    </source>
</evidence>
<accession>A0ABU1JN09</accession>
<keyword evidence="3 6" id="KW-0812">Transmembrane</keyword>
<dbReference type="EMBL" id="JAVDPW010000002">
    <property type="protein sequence ID" value="MDR6288934.1"/>
    <property type="molecule type" value="Genomic_DNA"/>
</dbReference>
<gene>
    <name evidence="7" type="ORF">E9232_001441</name>
</gene>
<evidence type="ECO:0000256" key="4">
    <source>
        <dbReference type="ARBA" id="ARBA00022989"/>
    </source>
</evidence>
<evidence type="ECO:0000256" key="6">
    <source>
        <dbReference type="SAM" id="Phobius"/>
    </source>
</evidence>
<evidence type="ECO:0000256" key="5">
    <source>
        <dbReference type="ARBA" id="ARBA00023136"/>
    </source>
</evidence>